<comment type="caution">
    <text evidence="7">The sequence shown here is derived from an EMBL/GenBank/DDBJ whole genome shotgun (WGS) entry which is preliminary data.</text>
</comment>
<dbReference type="PANTHER" id="PTHR37482">
    <property type="entry name" value="OUTER MEMBRANE PROTEIN ASSEMBLY FACTOR BAME"/>
    <property type="match status" value="1"/>
</dbReference>
<dbReference type="OrthoDB" id="9808250at2"/>
<evidence type="ECO:0000313" key="7">
    <source>
        <dbReference type="EMBL" id="OTQ51200.1"/>
    </source>
</evidence>
<dbReference type="InterPro" id="IPR007450">
    <property type="entry name" value="BamE_dom"/>
</dbReference>
<accession>A0A242P734</accession>
<comment type="subcellular location">
    <subcellularLocation>
        <location evidence="4">Cell outer membrane</location>
        <topology evidence="4">Lipid-anchor</topology>
    </subcellularLocation>
</comment>
<keyword evidence="1 4" id="KW-0732">Signal</keyword>
<dbReference type="Proteomes" id="UP000194968">
    <property type="component" value="Unassembled WGS sequence"/>
</dbReference>
<comment type="similarity">
    <text evidence="4">Belongs to the BamE family.</text>
</comment>
<feature type="domain" description="Outer membrane protein assembly factor BamE" evidence="6">
    <location>
        <begin position="35"/>
        <end position="104"/>
    </location>
</feature>
<evidence type="ECO:0000256" key="5">
    <source>
        <dbReference type="SAM" id="MobiDB-lite"/>
    </source>
</evidence>
<dbReference type="InterPro" id="IPR037873">
    <property type="entry name" value="BamE-like"/>
</dbReference>
<name>A0A242NW01_9GAMM</name>
<dbReference type="GO" id="GO:0030674">
    <property type="term" value="F:protein-macromolecule adaptor activity"/>
    <property type="evidence" value="ECO:0007669"/>
    <property type="project" value="TreeGrafter"/>
</dbReference>
<evidence type="ECO:0000313" key="8">
    <source>
        <dbReference type="Proteomes" id="UP000194968"/>
    </source>
</evidence>
<comment type="subunit">
    <text evidence="4">Part of the Bam complex.</text>
</comment>
<organism evidence="7 8">
    <name type="scientific">Gilliamella apis</name>
    <dbReference type="NCBI Taxonomy" id="1970738"/>
    <lineage>
        <taxon>Bacteria</taxon>
        <taxon>Pseudomonadati</taxon>
        <taxon>Pseudomonadota</taxon>
        <taxon>Gammaproteobacteria</taxon>
        <taxon>Orbales</taxon>
        <taxon>Orbaceae</taxon>
        <taxon>Gilliamella</taxon>
    </lineage>
</organism>
<dbReference type="GO" id="GO:0043165">
    <property type="term" value="P:Gram-negative-bacterium-type cell outer membrane assembly"/>
    <property type="evidence" value="ECO:0007669"/>
    <property type="project" value="UniProtKB-UniRule"/>
</dbReference>
<keyword evidence="2 4" id="KW-0472">Membrane</keyword>
<proteinExistence type="inferred from homology"/>
<keyword evidence="4" id="KW-0449">Lipoprotein</keyword>
<dbReference type="AlphaFoldDB" id="A0A242NW01"/>
<evidence type="ECO:0000259" key="6">
    <source>
        <dbReference type="Pfam" id="PF04355"/>
    </source>
</evidence>
<dbReference type="Pfam" id="PF04355">
    <property type="entry name" value="BamE"/>
    <property type="match status" value="1"/>
</dbReference>
<dbReference type="NCBIfam" id="NF008585">
    <property type="entry name" value="PRK11548.1"/>
    <property type="match status" value="1"/>
</dbReference>
<dbReference type="HAMAP" id="MF_00925">
    <property type="entry name" value="OM_assembly_BamE"/>
    <property type="match status" value="1"/>
</dbReference>
<dbReference type="RefSeq" id="WP_065579149.1">
    <property type="nucleotide sequence ID" value="NZ_CP132382.1"/>
</dbReference>
<accession>A0A242NW01</accession>
<evidence type="ECO:0000256" key="2">
    <source>
        <dbReference type="ARBA" id="ARBA00023136"/>
    </source>
</evidence>
<comment type="function">
    <text evidence="4">Part of the outer membrane protein assembly complex, which is involved in assembly and insertion of beta-barrel proteins into the outer membrane.</text>
</comment>
<keyword evidence="3 4" id="KW-0998">Cell outer membrane</keyword>
<evidence type="ECO:0000256" key="3">
    <source>
        <dbReference type="ARBA" id="ARBA00023237"/>
    </source>
</evidence>
<dbReference type="GO" id="GO:1990063">
    <property type="term" value="C:Bam protein complex"/>
    <property type="evidence" value="ECO:0007669"/>
    <property type="project" value="TreeGrafter"/>
</dbReference>
<reference evidence="7 8" key="1">
    <citation type="submission" date="2017-03" db="EMBL/GenBank/DDBJ databases">
        <title>Comparative genomics of honeybee gut symbionts reveal geographically distinct and subgroup specific antibiotic resistance.</title>
        <authorList>
            <person name="Ludvigsen J."/>
            <person name="Porcellato D."/>
            <person name="Labee-Lund T.M."/>
            <person name="Amdam G.V."/>
            <person name="Rudi K."/>
        </authorList>
    </citation>
    <scope>NUCLEOTIDE SEQUENCE [LARGE SCALE GENOMIC DNA]</scope>
    <source>
        <strain evidence="7 8">A-4-12</strain>
    </source>
</reference>
<sequence>MPFRKSISLAIVAGMLLTGCSLVDRWVYRPDINQGNYVTKDAIELLQVGQSKEQVVFIMGSPMLTSSFGGNVWYYVFRQQPQHGNVSQITYAVYFDEMGIVKDIKTSTLEGSLSLEEMNQQEISDPIEIKSEDDNDHLPTQQSSEVSSEGESE</sequence>
<evidence type="ECO:0000256" key="1">
    <source>
        <dbReference type="ARBA" id="ARBA00022729"/>
    </source>
</evidence>
<dbReference type="PANTHER" id="PTHR37482:SF1">
    <property type="entry name" value="OUTER MEMBRANE PROTEIN ASSEMBLY FACTOR BAME"/>
    <property type="match status" value="1"/>
</dbReference>
<gene>
    <name evidence="4" type="primary">bamE</name>
    <name evidence="7" type="ORF">B6D06_03070</name>
</gene>
<evidence type="ECO:0000256" key="4">
    <source>
        <dbReference type="HAMAP-Rule" id="MF_00925"/>
    </source>
</evidence>
<dbReference type="GeneID" id="99745237"/>
<dbReference type="InterPro" id="IPR026592">
    <property type="entry name" value="BamE"/>
</dbReference>
<dbReference type="GO" id="GO:0051205">
    <property type="term" value="P:protein insertion into membrane"/>
    <property type="evidence" value="ECO:0007669"/>
    <property type="project" value="UniProtKB-UniRule"/>
</dbReference>
<keyword evidence="4" id="KW-0564">Palmitate</keyword>
<dbReference type="Gene3D" id="3.30.1450.10">
    <property type="match status" value="1"/>
</dbReference>
<dbReference type="PROSITE" id="PS51257">
    <property type="entry name" value="PROKAR_LIPOPROTEIN"/>
    <property type="match status" value="1"/>
</dbReference>
<feature type="region of interest" description="Disordered" evidence="5">
    <location>
        <begin position="120"/>
        <end position="153"/>
    </location>
</feature>
<dbReference type="EMBL" id="NASK01000080">
    <property type="protein sequence ID" value="OTQ51200.1"/>
    <property type="molecule type" value="Genomic_DNA"/>
</dbReference>
<protein>
    <recommendedName>
        <fullName evidence="4">Outer membrane protein assembly factor BamE</fullName>
    </recommendedName>
</protein>